<organism evidence="1 2">
    <name type="scientific">Mycena sanguinolenta</name>
    <dbReference type="NCBI Taxonomy" id="230812"/>
    <lineage>
        <taxon>Eukaryota</taxon>
        <taxon>Fungi</taxon>
        <taxon>Dikarya</taxon>
        <taxon>Basidiomycota</taxon>
        <taxon>Agaricomycotina</taxon>
        <taxon>Agaricomycetes</taxon>
        <taxon>Agaricomycetidae</taxon>
        <taxon>Agaricales</taxon>
        <taxon>Marasmiineae</taxon>
        <taxon>Mycenaceae</taxon>
        <taxon>Mycena</taxon>
    </lineage>
</organism>
<dbReference type="EMBL" id="JACAZH010000009">
    <property type="protein sequence ID" value="KAF7359198.1"/>
    <property type="molecule type" value="Genomic_DNA"/>
</dbReference>
<proteinExistence type="predicted"/>
<dbReference type="AlphaFoldDB" id="A0A8H6YGC5"/>
<evidence type="ECO:0000313" key="1">
    <source>
        <dbReference type="EMBL" id="KAF7359198.1"/>
    </source>
</evidence>
<reference evidence="1" key="1">
    <citation type="submission" date="2020-05" db="EMBL/GenBank/DDBJ databases">
        <title>Mycena genomes resolve the evolution of fungal bioluminescence.</title>
        <authorList>
            <person name="Tsai I.J."/>
        </authorList>
    </citation>
    <scope>NUCLEOTIDE SEQUENCE</scope>
    <source>
        <strain evidence="1">160909Yilan</strain>
    </source>
</reference>
<accession>A0A8H6YGC5</accession>
<sequence>MDVLSIIHPPPDPPGPIWGLDHEGELRGVYRPSGHPGVSIIADSVDDFGDSTQQTQALVRSRGIPHFKGPSEATGSADQGRTVRIVGIVN</sequence>
<comment type="caution">
    <text evidence="1">The sequence shown here is derived from an EMBL/GenBank/DDBJ whole genome shotgun (WGS) entry which is preliminary data.</text>
</comment>
<keyword evidence="2" id="KW-1185">Reference proteome</keyword>
<gene>
    <name evidence="1" type="ORF">MSAN_01261800</name>
</gene>
<name>A0A8H6YGC5_9AGAR</name>
<dbReference type="OrthoDB" id="74360at2759"/>
<protein>
    <submittedName>
        <fullName evidence="1">FAD/NAD-binding domain-containing protein</fullName>
    </submittedName>
</protein>
<evidence type="ECO:0000313" key="2">
    <source>
        <dbReference type="Proteomes" id="UP000623467"/>
    </source>
</evidence>
<dbReference type="Proteomes" id="UP000623467">
    <property type="component" value="Unassembled WGS sequence"/>
</dbReference>